<proteinExistence type="predicted"/>
<dbReference type="Proteomes" id="UP000190162">
    <property type="component" value="Unassembled WGS sequence"/>
</dbReference>
<gene>
    <name evidence="1" type="ORF">SAMN02745132_03228</name>
</gene>
<dbReference type="AlphaFoldDB" id="A0A1T4V545"/>
<dbReference type="OrthoDB" id="5917552at2"/>
<keyword evidence="2" id="KW-1185">Reference proteome</keyword>
<protein>
    <submittedName>
        <fullName evidence="1">Uncharacterized protein</fullName>
    </submittedName>
</protein>
<name>A0A1T4V545_9GAMM</name>
<dbReference type="RefSeq" id="WP_078753455.1">
    <property type="nucleotide sequence ID" value="NZ_FUXU01000048.1"/>
</dbReference>
<accession>A0A1T4V545</accession>
<evidence type="ECO:0000313" key="1">
    <source>
        <dbReference type="EMBL" id="SKA60067.1"/>
    </source>
</evidence>
<dbReference type="EMBL" id="FUXU01000048">
    <property type="protein sequence ID" value="SKA60067.1"/>
    <property type="molecule type" value="Genomic_DNA"/>
</dbReference>
<sequence length="73" mass="8419">MSVHMWHCESCKKETGHEVREQSHHNPALQALISPPSSDHFQDHTECTCIECGHVEWVDPVDIFHVDEHDFGD</sequence>
<evidence type="ECO:0000313" key="2">
    <source>
        <dbReference type="Proteomes" id="UP000190162"/>
    </source>
</evidence>
<organism evidence="1 2">
    <name type="scientific">Enterovibrio nigricans DSM 22720</name>
    <dbReference type="NCBI Taxonomy" id="1121868"/>
    <lineage>
        <taxon>Bacteria</taxon>
        <taxon>Pseudomonadati</taxon>
        <taxon>Pseudomonadota</taxon>
        <taxon>Gammaproteobacteria</taxon>
        <taxon>Vibrionales</taxon>
        <taxon>Vibrionaceae</taxon>
        <taxon>Enterovibrio</taxon>
    </lineage>
</organism>
<reference evidence="2" key="1">
    <citation type="submission" date="2017-02" db="EMBL/GenBank/DDBJ databases">
        <authorList>
            <person name="Varghese N."/>
            <person name="Submissions S."/>
        </authorList>
    </citation>
    <scope>NUCLEOTIDE SEQUENCE [LARGE SCALE GENOMIC DNA]</scope>
    <source>
        <strain evidence="2">DSM 22720</strain>
    </source>
</reference>